<dbReference type="EMBL" id="PGTB01000011">
    <property type="protein sequence ID" value="PJE37652.1"/>
    <property type="molecule type" value="Genomic_DNA"/>
</dbReference>
<accession>A0A2M8J4E4</accession>
<protein>
    <recommendedName>
        <fullName evidence="4">Antibiotic biosynthesis monooxygenase</fullName>
    </recommendedName>
</protein>
<sequence length="208" mass="22635">MGTDHFATGAKYVEVQEMNETRGPEELGPKQLSIGTDAISVLSVTIRAPLVQAAVVAKAINDAAPDHLDWNRFDARMSLQNQTVNDQIIFSVTLRGEEASVSLRDGMAALAHDLEERLSFASVTVGQQVPANGTDPKPPAAPRYWKAWVASMLGVYPLLILIYYALQPLTQNLPGPVSLFLVALVLTGVNGVYVAPFLGKRLRPWLTR</sequence>
<evidence type="ECO:0008006" key="4">
    <source>
        <dbReference type="Google" id="ProtNLM"/>
    </source>
</evidence>
<evidence type="ECO:0000313" key="2">
    <source>
        <dbReference type="EMBL" id="PJE37652.1"/>
    </source>
</evidence>
<proteinExistence type="predicted"/>
<dbReference type="Proteomes" id="UP000231553">
    <property type="component" value="Unassembled WGS sequence"/>
</dbReference>
<evidence type="ECO:0000313" key="3">
    <source>
        <dbReference type="Proteomes" id="UP000231553"/>
    </source>
</evidence>
<keyword evidence="1" id="KW-0812">Transmembrane</keyword>
<keyword evidence="3" id="KW-1185">Reference proteome</keyword>
<organism evidence="2 3">
    <name type="scientific">Pseudooceanicola lipolyticus</name>
    <dbReference type="NCBI Taxonomy" id="2029104"/>
    <lineage>
        <taxon>Bacteria</taxon>
        <taxon>Pseudomonadati</taxon>
        <taxon>Pseudomonadota</taxon>
        <taxon>Alphaproteobacteria</taxon>
        <taxon>Rhodobacterales</taxon>
        <taxon>Paracoccaceae</taxon>
        <taxon>Pseudooceanicola</taxon>
    </lineage>
</organism>
<feature type="transmembrane region" description="Helical" evidence="1">
    <location>
        <begin position="147"/>
        <end position="166"/>
    </location>
</feature>
<reference evidence="2 3" key="1">
    <citation type="journal article" date="2018" name="Int. J. Syst. Evol. Microbiol.">
        <title>Pseudooceanicola lipolyticus sp. nov., a marine alphaproteobacterium, reclassification of Oceanicola flagellatus as Pseudooceanicola flagellatus comb. nov. and emended description of the genus Pseudooceanicola.</title>
        <authorList>
            <person name="Huang M.-M."/>
            <person name="Guo L.-L."/>
            <person name="Wu Y.-H."/>
            <person name="Lai Q.-L."/>
            <person name="Shao Z.-Z."/>
            <person name="Wang C.-S."/>
            <person name="Wu M."/>
            <person name="Xu X.-W."/>
        </authorList>
    </citation>
    <scope>NUCLEOTIDE SEQUENCE [LARGE SCALE GENOMIC DNA]</scope>
    <source>
        <strain evidence="2 3">157</strain>
    </source>
</reference>
<dbReference type="AlphaFoldDB" id="A0A2M8J4E4"/>
<name>A0A2M8J4E4_9RHOB</name>
<comment type="caution">
    <text evidence="2">The sequence shown here is derived from an EMBL/GenBank/DDBJ whole genome shotgun (WGS) entry which is preliminary data.</text>
</comment>
<keyword evidence="1" id="KW-1133">Transmembrane helix</keyword>
<evidence type="ECO:0000256" key="1">
    <source>
        <dbReference type="SAM" id="Phobius"/>
    </source>
</evidence>
<keyword evidence="1" id="KW-0472">Membrane</keyword>
<gene>
    <name evidence="2" type="ORF">CVM52_05925</name>
</gene>
<feature type="transmembrane region" description="Helical" evidence="1">
    <location>
        <begin position="178"/>
        <end position="198"/>
    </location>
</feature>